<keyword evidence="2" id="KW-1185">Reference proteome</keyword>
<proteinExistence type="predicted"/>
<organism evidence="1 2">
    <name type="scientific">Stieleria neptunia</name>
    <dbReference type="NCBI Taxonomy" id="2527979"/>
    <lineage>
        <taxon>Bacteria</taxon>
        <taxon>Pseudomonadati</taxon>
        <taxon>Planctomycetota</taxon>
        <taxon>Planctomycetia</taxon>
        <taxon>Pirellulales</taxon>
        <taxon>Pirellulaceae</taxon>
        <taxon>Stieleria</taxon>
    </lineage>
</organism>
<evidence type="ECO:0000313" key="1">
    <source>
        <dbReference type="EMBL" id="QDV46536.1"/>
    </source>
</evidence>
<protein>
    <submittedName>
        <fullName evidence="1">Uncharacterized protein</fullName>
    </submittedName>
</protein>
<dbReference type="KEGG" id="snep:Enr13x_64450"/>
<dbReference type="EMBL" id="CP037423">
    <property type="protein sequence ID" value="QDV46536.1"/>
    <property type="molecule type" value="Genomic_DNA"/>
</dbReference>
<reference evidence="1 2" key="1">
    <citation type="submission" date="2019-03" db="EMBL/GenBank/DDBJ databases">
        <title>Deep-cultivation of Planctomycetes and their phenomic and genomic characterization uncovers novel biology.</title>
        <authorList>
            <person name="Wiegand S."/>
            <person name="Jogler M."/>
            <person name="Boedeker C."/>
            <person name="Pinto D."/>
            <person name="Vollmers J."/>
            <person name="Rivas-Marin E."/>
            <person name="Kohn T."/>
            <person name="Peeters S.H."/>
            <person name="Heuer A."/>
            <person name="Rast P."/>
            <person name="Oberbeckmann S."/>
            <person name="Bunk B."/>
            <person name="Jeske O."/>
            <person name="Meyerdierks A."/>
            <person name="Storesund J.E."/>
            <person name="Kallscheuer N."/>
            <person name="Luecker S."/>
            <person name="Lage O.M."/>
            <person name="Pohl T."/>
            <person name="Merkel B.J."/>
            <person name="Hornburger P."/>
            <person name="Mueller R.-W."/>
            <person name="Bruemmer F."/>
            <person name="Labrenz M."/>
            <person name="Spormann A.M."/>
            <person name="Op den Camp H."/>
            <person name="Overmann J."/>
            <person name="Amann R."/>
            <person name="Jetten M.S.M."/>
            <person name="Mascher T."/>
            <person name="Medema M.H."/>
            <person name="Devos D.P."/>
            <person name="Kaster A.-K."/>
            <person name="Ovreas L."/>
            <person name="Rohde M."/>
            <person name="Galperin M.Y."/>
            <person name="Jogler C."/>
        </authorList>
    </citation>
    <scope>NUCLEOTIDE SEQUENCE [LARGE SCALE GENOMIC DNA]</scope>
    <source>
        <strain evidence="1 2">Enr13</strain>
    </source>
</reference>
<sequence length="42" mass="4427">MGRAAGGEFAVASNHAATTNTCDSRRAALPEFGFTCRPIDQQ</sequence>
<dbReference type="Proteomes" id="UP000319004">
    <property type="component" value="Chromosome"/>
</dbReference>
<name>A0A518I095_9BACT</name>
<dbReference type="AlphaFoldDB" id="A0A518I095"/>
<gene>
    <name evidence="1" type="ORF">Enr13x_64450</name>
</gene>
<accession>A0A518I095</accession>
<evidence type="ECO:0000313" key="2">
    <source>
        <dbReference type="Proteomes" id="UP000319004"/>
    </source>
</evidence>